<evidence type="ECO:0000313" key="5">
    <source>
        <dbReference type="Proteomes" id="UP001529235"/>
    </source>
</evidence>
<dbReference type="AlphaFoldDB" id="A0ABD4Z738"/>
<accession>A0ABD4Z738</accession>
<proteinExistence type="predicted"/>
<dbReference type="PROSITE" id="PS51146">
    <property type="entry name" value="KAIC"/>
    <property type="match status" value="1"/>
</dbReference>
<keyword evidence="2" id="KW-0067">ATP-binding</keyword>
<keyword evidence="5" id="KW-1185">Reference proteome</keyword>
<reference evidence="4 5" key="1">
    <citation type="submission" date="2023-05" db="EMBL/GenBank/DDBJ databases">
        <title>A new hyperthermophilic archaea 'Ignisphaera cupida' sp. nov. and description of the family 'Ignisphaeraceae' fam. nov.</title>
        <authorList>
            <person name="Podosokorskaya O.A."/>
            <person name="Elcheninov A.G."/>
            <person name="Klukina A."/>
            <person name="Merkel A.Y."/>
        </authorList>
    </citation>
    <scope>NUCLEOTIDE SEQUENCE [LARGE SCALE GENOMIC DNA]</scope>
    <source>
        <strain evidence="4 5">4213-co</strain>
    </source>
</reference>
<sequence>MSKLFVFGIENLDKVLGKSLAPGTLLVVAGHPGSGKTTLASTMCYANAVNGRKCLYISFQEHRDKLYAYMKRLGIDLESVEKSGLLLFVKFPLISKHEVVEHTINSISEVLANFKPDIIVVDSVTPLLKAVESDVAARAFIQNFFAELPRLVNGLAILIAEIPIGKESIDLGDIEFVSDIVFILKHRIEHGFLIRELEVRKARGSSIHTVQIPFTFVEKKGLVFFTPIILEEIPEIREEFIKLPCKKLSSYFNSIRKGEVVYIAYPADARPANILMLLLSIAKLNNFKALIISYKYSPKDMKTFIKNQLLTHGIDEEKIDKIINEHIVIRSLNPSSLPLTQLMMQELEIVNEVKPDIVIFHGVGTYSIENEFIWKRDLLNQLLYLRSLGVTVVRMGAINELYEYNVLMADTILRFNLEKINSKDAEYTLYVWRRGMEKPAILNQRDIDDCISDCIEILKNA</sequence>
<dbReference type="InterPro" id="IPR027417">
    <property type="entry name" value="P-loop_NTPase"/>
</dbReference>
<protein>
    <submittedName>
        <fullName evidence="4">Gas vesicle protein GvpD</fullName>
    </submittedName>
</protein>
<dbReference type="InterPro" id="IPR014774">
    <property type="entry name" value="KaiC-like_dom"/>
</dbReference>
<dbReference type="SUPFAM" id="SSF52540">
    <property type="entry name" value="P-loop containing nucleoside triphosphate hydrolases"/>
    <property type="match status" value="2"/>
</dbReference>
<dbReference type="EMBL" id="JASNVW010000002">
    <property type="protein sequence ID" value="MDK6028695.1"/>
    <property type="molecule type" value="Genomic_DNA"/>
</dbReference>
<dbReference type="PRINTS" id="PR01874">
    <property type="entry name" value="DNAREPAIRADA"/>
</dbReference>
<dbReference type="Gene3D" id="3.40.50.300">
    <property type="entry name" value="P-loop containing nucleotide triphosphate hydrolases"/>
    <property type="match status" value="1"/>
</dbReference>
<dbReference type="InterPro" id="IPR003593">
    <property type="entry name" value="AAA+_ATPase"/>
</dbReference>
<gene>
    <name evidence="4" type="primary">gvpD</name>
    <name evidence="4" type="ORF">QPL79_04910</name>
</gene>
<dbReference type="PANTHER" id="PTHR43637">
    <property type="entry name" value="UPF0273 PROTEIN TM_0370"/>
    <property type="match status" value="1"/>
</dbReference>
<evidence type="ECO:0000256" key="2">
    <source>
        <dbReference type="ARBA" id="ARBA00022840"/>
    </source>
</evidence>
<name>A0ABD4Z738_9CREN</name>
<dbReference type="RefSeq" id="WP_285273670.1">
    <property type="nucleotide sequence ID" value="NZ_JASNVW010000002.1"/>
</dbReference>
<evidence type="ECO:0000313" key="4">
    <source>
        <dbReference type="EMBL" id="MDK6028695.1"/>
    </source>
</evidence>
<evidence type="ECO:0000259" key="3">
    <source>
        <dbReference type="PROSITE" id="PS51146"/>
    </source>
</evidence>
<dbReference type="SMART" id="SM00382">
    <property type="entry name" value="AAA"/>
    <property type="match status" value="1"/>
</dbReference>
<keyword evidence="1" id="KW-0547">Nucleotide-binding</keyword>
<feature type="domain" description="KaiC" evidence="3">
    <location>
        <begin position="3"/>
        <end position="239"/>
    </location>
</feature>
<dbReference type="PANTHER" id="PTHR43637:SF1">
    <property type="entry name" value="UPF0273 PROTEIN TM_0370"/>
    <property type="match status" value="1"/>
</dbReference>
<comment type="caution">
    <text evidence="4">The sequence shown here is derived from an EMBL/GenBank/DDBJ whole genome shotgun (WGS) entry which is preliminary data.</text>
</comment>
<dbReference type="Proteomes" id="UP001529235">
    <property type="component" value="Unassembled WGS sequence"/>
</dbReference>
<dbReference type="Pfam" id="PF06745">
    <property type="entry name" value="ATPase"/>
    <property type="match status" value="1"/>
</dbReference>
<dbReference type="InterPro" id="IPR010624">
    <property type="entry name" value="KaiC_dom"/>
</dbReference>
<evidence type="ECO:0000256" key="1">
    <source>
        <dbReference type="ARBA" id="ARBA00022741"/>
    </source>
</evidence>
<dbReference type="GO" id="GO:0005524">
    <property type="term" value="F:ATP binding"/>
    <property type="evidence" value="ECO:0007669"/>
    <property type="project" value="UniProtKB-KW"/>
</dbReference>
<organism evidence="4 5">
    <name type="scientific">Ignisphaera cupida</name>
    <dbReference type="NCBI Taxonomy" id="3050454"/>
    <lineage>
        <taxon>Archaea</taxon>
        <taxon>Thermoproteota</taxon>
        <taxon>Thermoprotei</taxon>
        <taxon>Desulfurococcales</taxon>
        <taxon>Desulfurococcaceae</taxon>
        <taxon>Ignisphaera</taxon>
    </lineage>
</organism>